<dbReference type="GO" id="GO:0031514">
    <property type="term" value="C:motile cilium"/>
    <property type="evidence" value="ECO:0007669"/>
    <property type="project" value="UniProtKB-SubCell"/>
</dbReference>
<comment type="subcellular location">
    <subcellularLocation>
        <location evidence="1">Cell projection</location>
        <location evidence="1">Cilium</location>
        <location evidence="1">Flagellum</location>
    </subcellularLocation>
    <subcellularLocation>
        <location evidence="2">Cytoplasm</location>
        <location evidence="2">Cytoskeleton</location>
        <location evidence="2">Cilium axoneme</location>
    </subcellularLocation>
</comment>
<evidence type="ECO:0000256" key="1">
    <source>
        <dbReference type="ARBA" id="ARBA00004230"/>
    </source>
</evidence>
<keyword evidence="4" id="KW-0677">Repeat</keyword>
<reference evidence="10" key="1">
    <citation type="submission" date="2022-01" db="UniProtKB">
        <authorList>
            <consortium name="EnsemblMetazoa"/>
        </authorList>
    </citation>
    <scope>IDENTIFICATION</scope>
</reference>
<dbReference type="PANTHER" id="PTHR46613:SF1">
    <property type="entry name" value="RADIAL SPOKE HEAD 10 HOMOLOG B-RELATED"/>
    <property type="match status" value="1"/>
</dbReference>
<keyword evidence="3" id="KW-0963">Cytoplasm</keyword>
<organism evidence="10 11">
    <name type="scientific">Cimex lectularius</name>
    <name type="common">Bed bug</name>
    <name type="synonym">Acanthia lectularia</name>
    <dbReference type="NCBI Taxonomy" id="79782"/>
    <lineage>
        <taxon>Eukaryota</taxon>
        <taxon>Metazoa</taxon>
        <taxon>Ecdysozoa</taxon>
        <taxon>Arthropoda</taxon>
        <taxon>Hexapoda</taxon>
        <taxon>Insecta</taxon>
        <taxon>Pterygota</taxon>
        <taxon>Neoptera</taxon>
        <taxon>Paraneoptera</taxon>
        <taxon>Hemiptera</taxon>
        <taxon>Heteroptera</taxon>
        <taxon>Panheteroptera</taxon>
        <taxon>Cimicomorpha</taxon>
        <taxon>Cimicidae</taxon>
        <taxon>Cimex</taxon>
    </lineage>
</organism>
<dbReference type="AlphaFoldDB" id="A0A8I6S0V8"/>
<dbReference type="GeneID" id="106670373"/>
<evidence type="ECO:0000313" key="10">
    <source>
        <dbReference type="EnsemblMetazoa" id="XP_014256124.1"/>
    </source>
</evidence>
<protein>
    <submittedName>
        <fullName evidence="10">Uncharacterized protein</fullName>
    </submittedName>
</protein>
<feature type="region of interest" description="Disordered" evidence="9">
    <location>
        <begin position="9"/>
        <end position="32"/>
    </location>
</feature>
<sequence length="922" mass="106179">MALWLTEMKTISQQGRKSSSSSEPESESTKSTDSFFLEPDIVLGNIGKFFFPDDEIATNFLSLMAGHIMKSMESSDYMRRVDIKPEIHVSADVQNSIPQSDSGRSVVVEKCVKRKKKTGLKRKSRMYKSISTTKSSVQSFRAPKFLSTDTKGSLIGKDEAEGAHTPVRVRSETEPISEEFEVDKKTLSEGDLLLKELAYYPAKSYLGALYINRKLLNWTYKERDQSVEIFFKNGDRYIGRISRMVMEGEGKYIWSDGTIYEGSFKEGTAHGKGSILWPNGSWYEGDMRCNLREGHGITHRISTHGEMYHYGLYRAGKKHGKGVLVYGENNWYDGDWKFGKRFGFGTRLYGNGALYSGHWNSGLRSGQGTMIWANNDIYTGRWKMGYMHGVGKYTWGAFRNTTFVAPHLNVFTGSFFEGKRLGFGHLQLTSGATIYTTWYNKEKYGNGEIICRNGDTIFARNLFFEDKCVEVDLTGIVDNENSDTLSNDFELINLMDDREVRERVKPRTINLNSPVHKMDFTKHINKLFEIDYDLSIPLSPQDPVCTVDEGQCEAIRQLENEWLEKVIMQRMADLTTVYTFYSTIGVRNEVPKFKTVMLRIMLYQLLRDCGIKETNFNAVQLDQMVGIGSNPLDKVMMYEMIHYLMTFCMLTRLEPRKLNSKIPGVIAATFDRFIDEVVLKAMEKYDGTFLKFLKHIPLQSVYRLYQTFEIPLRIKDLCKRLFNPIAVFSDKMPFTPEYFKYILQGTNTIFPDGSFGYIPFEEPFVDIKKESLKHENIPSAEFGIFADLGFENVVRCISEVVPEAMNDQGQLDGNYMLSFLDFCDILVNLATQYLDLCEEFYRAVSFMDNSTMPLLPEDYDFELKFRKKRASRSSSRKSTNDWISQMKAMFSSFEEREEPGPFIPNCPWIPNKKKIRDLEIFD</sequence>
<dbReference type="RefSeq" id="XP_014256124.1">
    <property type="nucleotide sequence ID" value="XM_014400638.2"/>
</dbReference>
<evidence type="ECO:0000256" key="8">
    <source>
        <dbReference type="ARBA" id="ARBA00023273"/>
    </source>
</evidence>
<keyword evidence="6" id="KW-0969">Cilium</keyword>
<keyword evidence="11" id="KW-1185">Reference proteome</keyword>
<evidence type="ECO:0000256" key="2">
    <source>
        <dbReference type="ARBA" id="ARBA00004430"/>
    </source>
</evidence>
<name>A0A8I6S0V8_CIMLE</name>
<dbReference type="InterPro" id="IPR003409">
    <property type="entry name" value="MORN"/>
</dbReference>
<evidence type="ECO:0000256" key="3">
    <source>
        <dbReference type="ARBA" id="ARBA00022490"/>
    </source>
</evidence>
<evidence type="ECO:0000256" key="5">
    <source>
        <dbReference type="ARBA" id="ARBA00022846"/>
    </source>
</evidence>
<dbReference type="PANTHER" id="PTHR46613">
    <property type="entry name" value="RADIAL SPOKE HEAD 10 HOMOLOG B-RELATED"/>
    <property type="match status" value="1"/>
</dbReference>
<evidence type="ECO:0000313" key="11">
    <source>
        <dbReference type="Proteomes" id="UP000494040"/>
    </source>
</evidence>
<dbReference type="Gene3D" id="2.20.110.10">
    <property type="entry name" value="Histone H3 K4-specific methyltransferase SET7/9 N-terminal domain"/>
    <property type="match status" value="4"/>
</dbReference>
<dbReference type="SMART" id="SM00698">
    <property type="entry name" value="MORN"/>
    <property type="match status" value="8"/>
</dbReference>
<dbReference type="OrthoDB" id="6629537at2759"/>
<dbReference type="Pfam" id="PF02493">
    <property type="entry name" value="MORN"/>
    <property type="match status" value="8"/>
</dbReference>
<dbReference type="GO" id="GO:0005930">
    <property type="term" value="C:axoneme"/>
    <property type="evidence" value="ECO:0007669"/>
    <property type="project" value="UniProtKB-SubCell"/>
</dbReference>
<dbReference type="SUPFAM" id="SSF82185">
    <property type="entry name" value="Histone H3 K4-specific methyltransferase SET7/9 N-terminal domain"/>
    <property type="match status" value="2"/>
</dbReference>
<evidence type="ECO:0000256" key="6">
    <source>
        <dbReference type="ARBA" id="ARBA00023069"/>
    </source>
</evidence>
<evidence type="ECO:0000256" key="4">
    <source>
        <dbReference type="ARBA" id="ARBA00022737"/>
    </source>
</evidence>
<keyword evidence="7" id="KW-0206">Cytoskeleton</keyword>
<evidence type="ECO:0000256" key="9">
    <source>
        <dbReference type="SAM" id="MobiDB-lite"/>
    </source>
</evidence>
<evidence type="ECO:0000256" key="7">
    <source>
        <dbReference type="ARBA" id="ARBA00023212"/>
    </source>
</evidence>
<dbReference type="EnsemblMetazoa" id="XM_014400638.2">
    <property type="protein sequence ID" value="XP_014256124.1"/>
    <property type="gene ID" value="LOC106670373"/>
</dbReference>
<keyword evidence="5" id="KW-0282">Flagellum</keyword>
<accession>A0A8I6S0V8</accession>
<keyword evidence="8" id="KW-0966">Cell projection</keyword>
<feature type="compositionally biased region" description="Low complexity" evidence="9">
    <location>
        <begin position="17"/>
        <end position="32"/>
    </location>
</feature>
<dbReference type="KEGG" id="clec:106670373"/>
<dbReference type="Proteomes" id="UP000494040">
    <property type="component" value="Unassembled WGS sequence"/>
</dbReference>
<proteinExistence type="predicted"/>